<gene>
    <name evidence="1" type="ORF">LJ757_16510</name>
</gene>
<comment type="caution">
    <text evidence="1">The sequence shown here is derived from an EMBL/GenBank/DDBJ whole genome shotgun (WGS) entry which is preliminary data.</text>
</comment>
<reference evidence="1" key="1">
    <citation type="submission" date="2021-10" db="EMBL/GenBank/DDBJ databases">
        <title>Novel species in genus Arthrobacter.</title>
        <authorList>
            <person name="Liu Y."/>
        </authorList>
    </citation>
    <scope>NUCLEOTIDE SEQUENCE</scope>
    <source>
        <strain evidence="1">Zg-Y453</strain>
    </source>
</reference>
<dbReference type="AlphaFoldDB" id="A0A9X1SE85"/>
<protein>
    <submittedName>
        <fullName evidence="1">Uncharacterized protein</fullName>
    </submittedName>
</protein>
<dbReference type="Proteomes" id="UP001139158">
    <property type="component" value="Unassembled WGS sequence"/>
</dbReference>
<proteinExistence type="predicted"/>
<keyword evidence="2" id="KW-1185">Reference proteome</keyword>
<evidence type="ECO:0000313" key="1">
    <source>
        <dbReference type="EMBL" id="MCC3299396.1"/>
    </source>
</evidence>
<sequence>MSPRTLDSHWQARLDAVVADALNPAVREAHPHMAEMLQAAEKFGLEAPDLFAIAPTEEDDLTVIWQNPVNRATVSWKEDTFEVVVLPGGLNAPMVTPNAEVAAAFVAGLHTRF</sequence>
<organism evidence="1 2">
    <name type="scientific">Arthrobacter caoxuetaonis</name>
    <dbReference type="NCBI Taxonomy" id="2886935"/>
    <lineage>
        <taxon>Bacteria</taxon>
        <taxon>Bacillati</taxon>
        <taxon>Actinomycetota</taxon>
        <taxon>Actinomycetes</taxon>
        <taxon>Micrococcales</taxon>
        <taxon>Micrococcaceae</taxon>
        <taxon>Arthrobacter</taxon>
    </lineage>
</organism>
<name>A0A9X1SE85_9MICC</name>
<evidence type="ECO:0000313" key="2">
    <source>
        <dbReference type="Proteomes" id="UP001139158"/>
    </source>
</evidence>
<dbReference type="EMBL" id="JAJFZV010000018">
    <property type="protein sequence ID" value="MCC3299396.1"/>
    <property type="molecule type" value="Genomic_DNA"/>
</dbReference>
<dbReference type="RefSeq" id="WP_227897383.1">
    <property type="nucleotide sequence ID" value="NZ_CP099467.1"/>
</dbReference>
<accession>A0A9X1SE85</accession>